<proteinExistence type="predicted"/>
<gene>
    <name evidence="3" type="ORF">C1T31_00525</name>
</gene>
<evidence type="ECO:0000313" key="3">
    <source>
        <dbReference type="EMBL" id="PNQ74664.1"/>
    </source>
</evidence>
<feature type="domain" description="PoNi N-terminal" evidence="1">
    <location>
        <begin position="25"/>
        <end position="131"/>
    </location>
</feature>
<accession>A0A2K1E2Z8</accession>
<feature type="domain" description="PoNi C-terminal" evidence="2">
    <location>
        <begin position="141"/>
        <end position="247"/>
    </location>
</feature>
<dbReference type="InterPro" id="IPR028983">
    <property type="entry name" value="PA2201-like_C"/>
</dbReference>
<dbReference type="EMBL" id="POWF01000001">
    <property type="protein sequence ID" value="PNQ74664.1"/>
    <property type="molecule type" value="Genomic_DNA"/>
</dbReference>
<dbReference type="InterPro" id="IPR015025">
    <property type="entry name" value="PoNi_C"/>
</dbReference>
<evidence type="ECO:0000259" key="2">
    <source>
        <dbReference type="Pfam" id="PF08929"/>
    </source>
</evidence>
<dbReference type="InterPro" id="IPR015024">
    <property type="entry name" value="PoNi_N"/>
</dbReference>
<name>A0A2K1E2Z8_9FLAO</name>
<protein>
    <recommendedName>
        <fullName evidence="5">DUF1911 domain-containing protein</fullName>
    </recommendedName>
</protein>
<sequence length="251" mass="29189">MINGNRIKTLKTNSKLEYVDMRDKNKNSFRQNIREIDEAVLDAIKLMSKVDDKERLDSLKLGLLSDLIEKTISHYSVGDSKEIVSQALSQTIVAFVQGFKFDDGYGDMDTLIWLVSLAILCDIDIENFKKITSIIQRDSVNDKLLNFLIKSKDPDWLANSNNYIQEHPYKSIDSLLNETNDNVAVQKIKAYLDVVWYKGHDESYWHDSHKDSLNLYFGYWAWEVAAVVKILGFNDEELQDQKYYPYDAVHW</sequence>
<evidence type="ECO:0000259" key="1">
    <source>
        <dbReference type="Pfam" id="PF08928"/>
    </source>
</evidence>
<comment type="caution">
    <text evidence="3">The sequence shown here is derived from an EMBL/GenBank/DDBJ whole genome shotgun (WGS) entry which is preliminary data.</text>
</comment>
<dbReference type="AlphaFoldDB" id="A0A2K1E2Z8"/>
<keyword evidence="4" id="KW-1185">Reference proteome</keyword>
<dbReference type="SUPFAM" id="SSF140731">
    <property type="entry name" value="PA2201 C-terminal domain-like"/>
    <property type="match status" value="1"/>
</dbReference>
<dbReference type="Proteomes" id="UP000236641">
    <property type="component" value="Unassembled WGS sequence"/>
</dbReference>
<organism evidence="3 4">
    <name type="scientific">Hanstruepera neustonica</name>
    <dbReference type="NCBI Taxonomy" id="1445657"/>
    <lineage>
        <taxon>Bacteria</taxon>
        <taxon>Pseudomonadati</taxon>
        <taxon>Bacteroidota</taxon>
        <taxon>Flavobacteriia</taxon>
        <taxon>Flavobacteriales</taxon>
        <taxon>Flavobacteriaceae</taxon>
        <taxon>Hanstruepera</taxon>
    </lineage>
</organism>
<reference evidence="3 4" key="1">
    <citation type="submission" date="2018-01" db="EMBL/GenBank/DDBJ databases">
        <title>The draft genome of Hanstruepera neustonica JCM19743.</title>
        <authorList>
            <person name="He R.-H."/>
            <person name="Du Z.-J."/>
        </authorList>
    </citation>
    <scope>NUCLEOTIDE SEQUENCE [LARGE SCALE GENOMIC DNA]</scope>
    <source>
        <strain evidence="3 4">JCM19743</strain>
    </source>
</reference>
<dbReference type="Gene3D" id="1.10.3920.10">
    <property type="entry name" value="PA2201 C-terminal domain-like"/>
    <property type="match status" value="1"/>
</dbReference>
<dbReference type="Pfam" id="PF08928">
    <property type="entry name" value="PoNi_N"/>
    <property type="match status" value="1"/>
</dbReference>
<evidence type="ECO:0000313" key="4">
    <source>
        <dbReference type="Proteomes" id="UP000236641"/>
    </source>
</evidence>
<evidence type="ECO:0008006" key="5">
    <source>
        <dbReference type="Google" id="ProtNLM"/>
    </source>
</evidence>
<dbReference type="Pfam" id="PF08929">
    <property type="entry name" value="PoNi_C"/>
    <property type="match status" value="1"/>
</dbReference>